<evidence type="ECO:0000256" key="2">
    <source>
        <dbReference type="ARBA" id="ARBA00004922"/>
    </source>
</evidence>
<protein>
    <recommendedName>
        <fullName evidence="12">Fucosyltransferase</fullName>
        <ecNumber evidence="12">2.4.1.-</ecNumber>
    </recommendedName>
</protein>
<evidence type="ECO:0000256" key="6">
    <source>
        <dbReference type="ARBA" id="ARBA00022692"/>
    </source>
</evidence>
<keyword evidence="6 12" id="KW-0812">Transmembrane</keyword>
<evidence type="ECO:0000256" key="11">
    <source>
        <dbReference type="ARBA" id="ARBA00023180"/>
    </source>
</evidence>
<keyword evidence="7" id="KW-0735">Signal-anchor</keyword>
<dbReference type="SUPFAM" id="SSF53756">
    <property type="entry name" value="UDP-Glycosyltransferase/glycogen phosphorylase"/>
    <property type="match status" value="1"/>
</dbReference>
<evidence type="ECO:0000256" key="7">
    <source>
        <dbReference type="ARBA" id="ARBA00022968"/>
    </source>
</evidence>
<comment type="similarity">
    <text evidence="3 12">Belongs to the glycosyltransferase 10 family.</text>
</comment>
<dbReference type="Proteomes" id="UP000749559">
    <property type="component" value="Unassembled WGS sequence"/>
</dbReference>
<dbReference type="PANTHER" id="PTHR48438">
    <property type="entry name" value="ALPHA-(1,3)-FUCOSYLTRANSFERASE C-RELATED"/>
    <property type="match status" value="1"/>
</dbReference>
<keyword evidence="11" id="KW-0325">Glycoprotein</keyword>
<dbReference type="Pfam" id="PF17039">
    <property type="entry name" value="Glyco_tran_10_N"/>
    <property type="match status" value="1"/>
</dbReference>
<comment type="subcellular location">
    <subcellularLocation>
        <location evidence="1">Golgi apparatus membrane</location>
        <topology evidence="1">Single-pass type II membrane protein</topology>
    </subcellularLocation>
    <subcellularLocation>
        <location evidence="12">Golgi apparatus</location>
        <location evidence="12">Golgi stack membrane</location>
        <topology evidence="12">Single-pass type II membrane protein</topology>
    </subcellularLocation>
</comment>
<evidence type="ECO:0000256" key="4">
    <source>
        <dbReference type="ARBA" id="ARBA00022676"/>
    </source>
</evidence>
<dbReference type="AlphaFoldDB" id="A0A8J1XJ61"/>
<dbReference type="EC" id="2.4.1.-" evidence="12"/>
<dbReference type="InterPro" id="IPR038577">
    <property type="entry name" value="GT10-like_C_sf"/>
</dbReference>
<dbReference type="UniPathway" id="UPA00378"/>
<dbReference type="GO" id="GO:0032580">
    <property type="term" value="C:Golgi cisterna membrane"/>
    <property type="evidence" value="ECO:0007669"/>
    <property type="project" value="UniProtKB-SubCell"/>
</dbReference>
<dbReference type="GO" id="GO:0008417">
    <property type="term" value="F:fucosyltransferase activity"/>
    <property type="evidence" value="ECO:0007669"/>
    <property type="project" value="InterPro"/>
</dbReference>
<evidence type="ECO:0000256" key="9">
    <source>
        <dbReference type="ARBA" id="ARBA00023034"/>
    </source>
</evidence>
<organism evidence="15 16">
    <name type="scientific">Owenia fusiformis</name>
    <name type="common">Polychaete worm</name>
    <dbReference type="NCBI Taxonomy" id="6347"/>
    <lineage>
        <taxon>Eukaryota</taxon>
        <taxon>Metazoa</taxon>
        <taxon>Spiralia</taxon>
        <taxon>Lophotrochozoa</taxon>
        <taxon>Annelida</taxon>
        <taxon>Polychaeta</taxon>
        <taxon>Sedentaria</taxon>
        <taxon>Canalipalpata</taxon>
        <taxon>Sabellida</taxon>
        <taxon>Oweniida</taxon>
        <taxon>Oweniidae</taxon>
        <taxon>Owenia</taxon>
    </lineage>
</organism>
<accession>A0A8J1XJ61</accession>
<dbReference type="GO" id="GO:0000139">
    <property type="term" value="C:Golgi membrane"/>
    <property type="evidence" value="ECO:0007669"/>
    <property type="project" value="UniProtKB-SubCell"/>
</dbReference>
<proteinExistence type="inferred from homology"/>
<keyword evidence="5 12" id="KW-0808">Transferase</keyword>
<feature type="domain" description="Fucosyltransferase N-terminal" evidence="14">
    <location>
        <begin position="82"/>
        <end position="193"/>
    </location>
</feature>
<dbReference type="InterPro" id="IPR031481">
    <property type="entry name" value="Glyco_tran_10_N"/>
</dbReference>
<reference evidence="15" key="1">
    <citation type="submission" date="2022-03" db="EMBL/GenBank/DDBJ databases">
        <authorList>
            <person name="Martin C."/>
        </authorList>
    </citation>
    <scope>NUCLEOTIDE SEQUENCE</scope>
</reference>
<sequence>MAISCVGILKRIITINILVGVVFFLNYKLTERERGQTLTYSFQSPAIVENDVADVDYYQDDNDDKNRAHAVDMVAPPKDDNKTMLILIQSWWEHENYKTGSTQFQECEETRCDITMDKSRIREADALVFLGQSYNFVKGDIPTYRRPDQKWIFVTREAPLRGYFVNSNHAVLRHAINLTATYRADADIQWPYGYYLPRTTPYIQKPLQRKDPKNAITWLISHCRANSQRMSYILDLQRYINVDIYGRCGPYGCPETGSCVEYLASKYSFYIAFENTDCEDYITEKVWENALNTGMVPIVRGTKTDFSKFLPPNSFIHAESFGTAEYLAKYIKYLIDTPSEYAKYFEWKKSYETFLGGQMVFRCNMCKVLHETRYEQRIADLDKAWNAERQCFKYHAELEKELGLP</sequence>
<dbReference type="PANTHER" id="PTHR48438:SF1">
    <property type="entry name" value="ALPHA-(1,3)-FUCOSYLTRANSFERASE C-RELATED"/>
    <property type="match status" value="1"/>
</dbReference>
<dbReference type="EMBL" id="CAIIXF020000011">
    <property type="protein sequence ID" value="CAH1799605.1"/>
    <property type="molecule type" value="Genomic_DNA"/>
</dbReference>
<name>A0A8J1XJ61_OWEFU</name>
<evidence type="ECO:0000256" key="5">
    <source>
        <dbReference type="ARBA" id="ARBA00022679"/>
    </source>
</evidence>
<evidence type="ECO:0000256" key="8">
    <source>
        <dbReference type="ARBA" id="ARBA00022989"/>
    </source>
</evidence>
<evidence type="ECO:0000313" key="15">
    <source>
        <dbReference type="EMBL" id="CAH1799605.1"/>
    </source>
</evidence>
<keyword evidence="4 12" id="KW-0328">Glycosyltransferase</keyword>
<keyword evidence="16" id="KW-1185">Reference proteome</keyword>
<evidence type="ECO:0000259" key="13">
    <source>
        <dbReference type="Pfam" id="PF00852"/>
    </source>
</evidence>
<dbReference type="InterPro" id="IPR055270">
    <property type="entry name" value="Glyco_tran_10_C"/>
</dbReference>
<comment type="caution">
    <text evidence="15">The sequence shown here is derived from an EMBL/GenBank/DDBJ whole genome shotgun (WGS) entry which is preliminary data.</text>
</comment>
<dbReference type="FunFam" id="3.40.50.11660:FF:000004">
    <property type="entry name" value="Glycoprotein 3-alpha-L-fucosyltransferase A"/>
    <property type="match status" value="1"/>
</dbReference>
<evidence type="ECO:0000256" key="10">
    <source>
        <dbReference type="ARBA" id="ARBA00023136"/>
    </source>
</evidence>
<evidence type="ECO:0000256" key="3">
    <source>
        <dbReference type="ARBA" id="ARBA00008919"/>
    </source>
</evidence>
<evidence type="ECO:0000256" key="1">
    <source>
        <dbReference type="ARBA" id="ARBA00004323"/>
    </source>
</evidence>
<dbReference type="Pfam" id="PF00852">
    <property type="entry name" value="Glyco_transf_10"/>
    <property type="match status" value="1"/>
</dbReference>
<feature type="domain" description="Fucosyltransferase C-terminal" evidence="13">
    <location>
        <begin position="213"/>
        <end position="382"/>
    </location>
</feature>
<evidence type="ECO:0000259" key="14">
    <source>
        <dbReference type="Pfam" id="PF17039"/>
    </source>
</evidence>
<keyword evidence="10 12" id="KW-0472">Membrane</keyword>
<keyword evidence="9 12" id="KW-0333">Golgi apparatus</keyword>
<comment type="pathway">
    <text evidence="2">Protein modification; protein glycosylation.</text>
</comment>
<evidence type="ECO:0000256" key="12">
    <source>
        <dbReference type="RuleBase" id="RU003832"/>
    </source>
</evidence>
<keyword evidence="8 12" id="KW-1133">Transmembrane helix</keyword>
<dbReference type="OrthoDB" id="427096at2759"/>
<feature type="transmembrane region" description="Helical" evidence="12">
    <location>
        <begin position="12"/>
        <end position="29"/>
    </location>
</feature>
<gene>
    <name evidence="15" type="ORF">OFUS_LOCUS23593</name>
</gene>
<dbReference type="Gene3D" id="3.40.50.11660">
    <property type="entry name" value="Glycosyl transferase family 10, C-terminal domain"/>
    <property type="match status" value="1"/>
</dbReference>
<evidence type="ECO:0000313" key="16">
    <source>
        <dbReference type="Proteomes" id="UP000749559"/>
    </source>
</evidence>
<dbReference type="InterPro" id="IPR001503">
    <property type="entry name" value="Glyco_trans_10"/>
</dbReference>